<dbReference type="Pfam" id="PF07679">
    <property type="entry name" value="I-set"/>
    <property type="match status" value="1"/>
</dbReference>
<evidence type="ECO:0000256" key="4">
    <source>
        <dbReference type="ARBA" id="ARBA00022737"/>
    </source>
</evidence>
<feature type="non-terminal residue" evidence="10">
    <location>
        <position position="283"/>
    </location>
</feature>
<feature type="signal peptide" evidence="8">
    <location>
        <begin position="1"/>
        <end position="22"/>
    </location>
</feature>
<evidence type="ECO:0000256" key="3">
    <source>
        <dbReference type="ARBA" id="ARBA00022729"/>
    </source>
</evidence>
<feature type="region of interest" description="Disordered" evidence="7">
    <location>
        <begin position="23"/>
        <end position="64"/>
    </location>
</feature>
<comment type="caution">
    <text evidence="10">The sequence shown here is derived from an EMBL/GenBank/DDBJ whole genome shotgun (WGS) entry which is preliminary data.</text>
</comment>
<comment type="subcellular location">
    <subcellularLocation>
        <location evidence="1">Secreted</location>
    </subcellularLocation>
</comment>
<gene>
    <name evidence="10" type="ORF">KR093_002553</name>
</gene>
<dbReference type="PROSITE" id="PS50835">
    <property type="entry name" value="IG_LIKE"/>
    <property type="match status" value="2"/>
</dbReference>
<keyword evidence="5" id="KW-1015">Disulfide bond</keyword>
<dbReference type="GO" id="GO:0005576">
    <property type="term" value="C:extracellular region"/>
    <property type="evidence" value="ECO:0007669"/>
    <property type="project" value="UniProtKB-SubCell"/>
</dbReference>
<dbReference type="InterPro" id="IPR007110">
    <property type="entry name" value="Ig-like_dom"/>
</dbReference>
<sequence>KMNLNLCAIALLLFGSLSVAHSRPSSSADLDDNNEVDNSIQTDPEVSSSSSNNKHRNRGNPFEEEWLKFTKTPPTTMHQAPGATVAIVCEFMGSQVPHVEWIVGQMPRSEIDNLESNTVSEYAPTAIVRVRSVHIIDHMLSESRIYTCIGRTGSKMLYASTTVHPMDQGRDQRLGGLIREEKQYQGDQSPRIIYTEKTHLDLMGSLLLLPCKVHARPYAKITWRNNEDKEIVQGDHFKVLPTGSLMISNLKWEDMGNYKCIAHNRAGSDSADTFVYPVLVSML</sequence>
<accession>A0AAD4JWA3</accession>
<dbReference type="EMBL" id="JAJJHW010002774">
    <property type="protein sequence ID" value="KAH8365609.1"/>
    <property type="molecule type" value="Genomic_DNA"/>
</dbReference>
<dbReference type="InterPro" id="IPR013783">
    <property type="entry name" value="Ig-like_fold"/>
</dbReference>
<evidence type="ECO:0000313" key="10">
    <source>
        <dbReference type="EMBL" id="KAH8365609.1"/>
    </source>
</evidence>
<evidence type="ECO:0000256" key="5">
    <source>
        <dbReference type="ARBA" id="ARBA00023157"/>
    </source>
</evidence>
<dbReference type="Gene3D" id="2.60.40.10">
    <property type="entry name" value="Immunoglobulins"/>
    <property type="match status" value="2"/>
</dbReference>
<evidence type="ECO:0000256" key="1">
    <source>
        <dbReference type="ARBA" id="ARBA00004613"/>
    </source>
</evidence>
<feature type="chain" id="PRO_5042260279" description="Ig-like domain-containing protein" evidence="8">
    <location>
        <begin position="23"/>
        <end position="283"/>
    </location>
</feature>
<reference evidence="10" key="1">
    <citation type="journal article" date="2021" name="Mol. Ecol. Resour.">
        <title>Phylogenomic analyses of the genus Drosophila reveals genomic signals of climate adaptation.</title>
        <authorList>
            <person name="Li F."/>
            <person name="Rane R.V."/>
            <person name="Luria V."/>
            <person name="Xiong Z."/>
            <person name="Chen J."/>
            <person name="Li Z."/>
            <person name="Catullo R.A."/>
            <person name="Griffin P.C."/>
            <person name="Schiffer M."/>
            <person name="Pearce S."/>
            <person name="Lee S.F."/>
            <person name="McElroy K."/>
            <person name="Stocker A."/>
            <person name="Shirriffs J."/>
            <person name="Cockerell F."/>
            <person name="Coppin C."/>
            <person name="Sgro C.M."/>
            <person name="Karger A."/>
            <person name="Cain J.W."/>
            <person name="Weber J.A."/>
            <person name="Santpere G."/>
            <person name="Kirschner M.W."/>
            <person name="Hoffmann A.A."/>
            <person name="Oakeshott J.G."/>
            <person name="Zhang G."/>
        </authorList>
    </citation>
    <scope>NUCLEOTIDE SEQUENCE</scope>
    <source>
        <strain evidence="10">BGI-SZ-2011g</strain>
    </source>
</reference>
<dbReference type="InterPro" id="IPR050958">
    <property type="entry name" value="Cell_Adh-Cytoskel_Orgn"/>
</dbReference>
<dbReference type="GO" id="GO:0005886">
    <property type="term" value="C:plasma membrane"/>
    <property type="evidence" value="ECO:0007669"/>
    <property type="project" value="TreeGrafter"/>
</dbReference>
<evidence type="ECO:0000313" key="11">
    <source>
        <dbReference type="Proteomes" id="UP001200034"/>
    </source>
</evidence>
<evidence type="ECO:0000256" key="8">
    <source>
        <dbReference type="SAM" id="SignalP"/>
    </source>
</evidence>
<dbReference type="SUPFAM" id="SSF48726">
    <property type="entry name" value="Immunoglobulin"/>
    <property type="match status" value="2"/>
</dbReference>
<feature type="domain" description="Ig-like" evidence="9">
    <location>
        <begin position="44"/>
        <end position="164"/>
    </location>
</feature>
<evidence type="ECO:0000256" key="2">
    <source>
        <dbReference type="ARBA" id="ARBA00022525"/>
    </source>
</evidence>
<organism evidence="10 11">
    <name type="scientific">Drosophila rubida</name>
    <dbReference type="NCBI Taxonomy" id="30044"/>
    <lineage>
        <taxon>Eukaryota</taxon>
        <taxon>Metazoa</taxon>
        <taxon>Ecdysozoa</taxon>
        <taxon>Arthropoda</taxon>
        <taxon>Hexapoda</taxon>
        <taxon>Insecta</taxon>
        <taxon>Pterygota</taxon>
        <taxon>Neoptera</taxon>
        <taxon>Endopterygota</taxon>
        <taxon>Diptera</taxon>
        <taxon>Brachycera</taxon>
        <taxon>Muscomorpha</taxon>
        <taxon>Ephydroidea</taxon>
        <taxon>Drosophilidae</taxon>
        <taxon>Drosophila</taxon>
    </lineage>
</organism>
<protein>
    <recommendedName>
        <fullName evidence="9">Ig-like domain-containing protein</fullName>
    </recommendedName>
</protein>
<dbReference type="InterPro" id="IPR013098">
    <property type="entry name" value="Ig_I-set"/>
</dbReference>
<dbReference type="Proteomes" id="UP001200034">
    <property type="component" value="Unassembled WGS sequence"/>
</dbReference>
<proteinExistence type="predicted"/>
<dbReference type="PANTHER" id="PTHR45080:SF8">
    <property type="entry name" value="IG-LIKE DOMAIN-CONTAINING PROTEIN"/>
    <property type="match status" value="1"/>
</dbReference>
<feature type="domain" description="Ig-like" evidence="9">
    <location>
        <begin position="190"/>
        <end position="276"/>
    </location>
</feature>
<keyword evidence="4" id="KW-0677">Repeat</keyword>
<feature type="non-terminal residue" evidence="10">
    <location>
        <position position="1"/>
    </location>
</feature>
<keyword evidence="6" id="KW-0393">Immunoglobulin domain</keyword>
<dbReference type="PANTHER" id="PTHR45080">
    <property type="entry name" value="CONTACTIN 5"/>
    <property type="match status" value="1"/>
</dbReference>
<keyword evidence="2" id="KW-0964">Secreted</keyword>
<evidence type="ECO:0000256" key="7">
    <source>
        <dbReference type="SAM" id="MobiDB-lite"/>
    </source>
</evidence>
<dbReference type="InterPro" id="IPR003598">
    <property type="entry name" value="Ig_sub2"/>
</dbReference>
<dbReference type="GO" id="GO:0007156">
    <property type="term" value="P:homophilic cell adhesion via plasma membrane adhesion molecules"/>
    <property type="evidence" value="ECO:0007669"/>
    <property type="project" value="TreeGrafter"/>
</dbReference>
<dbReference type="AlphaFoldDB" id="A0AAD4JWA3"/>
<evidence type="ECO:0000256" key="6">
    <source>
        <dbReference type="ARBA" id="ARBA00023319"/>
    </source>
</evidence>
<keyword evidence="11" id="KW-1185">Reference proteome</keyword>
<evidence type="ECO:0000259" key="9">
    <source>
        <dbReference type="PROSITE" id="PS50835"/>
    </source>
</evidence>
<dbReference type="FunFam" id="2.60.40.10:FF:001749">
    <property type="entry name" value="Neural/ectodermal development factor IMP-L2"/>
    <property type="match status" value="1"/>
</dbReference>
<dbReference type="InterPro" id="IPR036179">
    <property type="entry name" value="Ig-like_dom_sf"/>
</dbReference>
<name>A0AAD4JWA3_9MUSC</name>
<dbReference type="InterPro" id="IPR003599">
    <property type="entry name" value="Ig_sub"/>
</dbReference>
<feature type="compositionally biased region" description="Polar residues" evidence="7">
    <location>
        <begin position="36"/>
        <end position="46"/>
    </location>
</feature>
<dbReference type="SMART" id="SM00409">
    <property type="entry name" value="IG"/>
    <property type="match status" value="2"/>
</dbReference>
<dbReference type="SMART" id="SM00408">
    <property type="entry name" value="IGc2"/>
    <property type="match status" value="2"/>
</dbReference>
<keyword evidence="3 8" id="KW-0732">Signal</keyword>